<accession>A0ABX0P712</accession>
<evidence type="ECO:0008006" key="3">
    <source>
        <dbReference type="Google" id="ProtNLM"/>
    </source>
</evidence>
<name>A0ABX0P712_9BURK</name>
<comment type="caution">
    <text evidence="1">The sequence shown here is derived from an EMBL/GenBank/DDBJ whole genome shotgun (WGS) entry which is preliminary data.</text>
</comment>
<reference evidence="1 2" key="1">
    <citation type="submission" date="2020-03" db="EMBL/GenBank/DDBJ databases">
        <title>Genome sequence of strain Massilia sp. TW-1.</title>
        <authorList>
            <person name="Chaudhary D.K."/>
        </authorList>
    </citation>
    <scope>NUCLEOTIDE SEQUENCE [LARGE SCALE GENOMIC DNA]</scope>
    <source>
        <strain evidence="1 2">TW-1</strain>
    </source>
</reference>
<sequence>MNDEFLAKTASFEEDHAAVIFAFSSSEDGAANYVMLQYPLQTDEQDRRLRLDGLYIELDDQAFGCYHGVASIRRIGDRIEIDLTPEGKRSLHVERLVIVPVHWSSTIDQGLARLAELSRGEYGVQLR</sequence>
<dbReference type="EMBL" id="JAAQOM010000002">
    <property type="protein sequence ID" value="NIA52622.1"/>
    <property type="molecule type" value="Genomic_DNA"/>
</dbReference>
<organism evidence="1 2">
    <name type="scientific">Telluria antibiotica</name>
    <dbReference type="NCBI Taxonomy" id="2717319"/>
    <lineage>
        <taxon>Bacteria</taxon>
        <taxon>Pseudomonadati</taxon>
        <taxon>Pseudomonadota</taxon>
        <taxon>Betaproteobacteria</taxon>
        <taxon>Burkholderiales</taxon>
        <taxon>Oxalobacteraceae</taxon>
        <taxon>Telluria group</taxon>
        <taxon>Telluria</taxon>
    </lineage>
</organism>
<dbReference type="Proteomes" id="UP000716322">
    <property type="component" value="Unassembled WGS sequence"/>
</dbReference>
<dbReference type="RefSeq" id="WP_166856406.1">
    <property type="nucleotide sequence ID" value="NZ_JAAQOM010000002.1"/>
</dbReference>
<dbReference type="InterPro" id="IPR028962">
    <property type="entry name" value="Imm10"/>
</dbReference>
<gene>
    <name evidence="1" type="ORF">HAV22_02985</name>
</gene>
<evidence type="ECO:0000313" key="1">
    <source>
        <dbReference type="EMBL" id="NIA52622.1"/>
    </source>
</evidence>
<dbReference type="Pfam" id="PF15588">
    <property type="entry name" value="Imm10"/>
    <property type="match status" value="1"/>
</dbReference>
<evidence type="ECO:0000313" key="2">
    <source>
        <dbReference type="Proteomes" id="UP000716322"/>
    </source>
</evidence>
<proteinExistence type="predicted"/>
<protein>
    <recommendedName>
        <fullName evidence="3">Immunity protein 10 of polymorphic toxin system</fullName>
    </recommendedName>
</protein>
<keyword evidence="2" id="KW-1185">Reference proteome</keyword>